<keyword evidence="2" id="KW-1185">Reference proteome</keyword>
<reference evidence="1 2" key="1">
    <citation type="journal article" date="2013" name="Genome Biol.">
        <title>Genomic analysis reveals key aspects of prokaryotic symbiosis in the phototrophic consortium "Chlorochromatium aggregatum".</title>
        <authorList>
            <person name="Liu Z."/>
            <person name="Muller J."/>
            <person name="Li T."/>
            <person name="Alvey R.M."/>
            <person name="Vogl K."/>
            <person name="Frigaard N.U."/>
            <person name="Rockwell N.C."/>
            <person name="Boyd E.S."/>
            <person name="Tomsho L.P."/>
            <person name="Schuster S.C."/>
            <person name="Henke P."/>
            <person name="Rohde M."/>
            <person name="Overmann J."/>
            <person name="Bryant D.A."/>
        </authorList>
    </citation>
    <scope>NUCLEOTIDE SEQUENCE [LARGE SCALE GENOMIC DNA]</scope>
    <source>
        <strain evidence="1">CR</strain>
    </source>
</reference>
<evidence type="ECO:0000313" key="1">
    <source>
        <dbReference type="EMBL" id="AGX87653.1"/>
    </source>
</evidence>
<dbReference type="KEGG" id="cbx:Cenrod_1568"/>
<dbReference type="AlphaFoldDB" id="U5NBN7"/>
<protein>
    <submittedName>
        <fullName evidence="1">Sporulation-related protein</fullName>
    </submittedName>
</protein>
<proteinExistence type="predicted"/>
<sequence length="222" mass="24200">MLRLIALCLLLANLGYFAWAGGWLRAYGLAQDTQREPQRMQRQIHPERLTLLRGNEALSPPHLPASAPSAPAMSDASAPSIVCLQSGWLDVPRAQTLRKILAEALPQGGWALEPESLPERWMVYMGKFVNAAELAQKRTQLDKLGLPYDVPRNALAPGLSLGVFSTKAQAQVALAAIIPRGVRTARVIQERPATPGFRLRVQGDPTLLDAVRAEFPKGLSPC</sequence>
<dbReference type="HOGENOM" id="CLU_085053_1_0_4"/>
<dbReference type="Proteomes" id="UP000017184">
    <property type="component" value="Chromosome"/>
</dbReference>
<name>U5NBN7_9BURK</name>
<dbReference type="RefSeq" id="WP_022773442.1">
    <property type="nucleotide sequence ID" value="NC_022576.1"/>
</dbReference>
<dbReference type="eggNOG" id="ENOG502ZG0C">
    <property type="taxonomic scope" value="Bacteria"/>
</dbReference>
<organism evidence="1 2">
    <name type="scientific">Candidatus Symbiobacter mobilis CR</name>
    <dbReference type="NCBI Taxonomy" id="946483"/>
    <lineage>
        <taxon>Bacteria</taxon>
        <taxon>Pseudomonadati</taxon>
        <taxon>Pseudomonadota</taxon>
        <taxon>Betaproteobacteria</taxon>
        <taxon>Burkholderiales</taxon>
        <taxon>Comamonadaceae</taxon>
    </lineage>
</organism>
<gene>
    <name evidence="1" type="ORF">Cenrod_1568</name>
</gene>
<dbReference type="OrthoDB" id="9153162at2"/>
<evidence type="ECO:0000313" key="2">
    <source>
        <dbReference type="Proteomes" id="UP000017184"/>
    </source>
</evidence>
<accession>U5NBN7</accession>
<dbReference type="EMBL" id="CP004885">
    <property type="protein sequence ID" value="AGX87653.1"/>
    <property type="molecule type" value="Genomic_DNA"/>
</dbReference>